<dbReference type="GO" id="GO:0061630">
    <property type="term" value="F:ubiquitin protein ligase activity"/>
    <property type="evidence" value="ECO:0007669"/>
    <property type="project" value="UniProtKB-EC"/>
</dbReference>
<feature type="active site" description="Glycyl thioester intermediate" evidence="6">
    <location>
        <position position="287"/>
    </location>
</feature>
<evidence type="ECO:0000256" key="3">
    <source>
        <dbReference type="ARBA" id="ARBA00012485"/>
    </source>
</evidence>
<keyword evidence="5 6" id="KW-0833">Ubl conjugation pathway</keyword>
<reference evidence="8 9" key="1">
    <citation type="journal article" date="2006" name="Nature">
        <title>Global trends of whole-genome duplications revealed by the ciliate Paramecium tetraurelia.</title>
        <authorList>
            <consortium name="Genoscope"/>
            <person name="Aury J.-M."/>
            <person name="Jaillon O."/>
            <person name="Duret L."/>
            <person name="Noel B."/>
            <person name="Jubin C."/>
            <person name="Porcel B.M."/>
            <person name="Segurens B."/>
            <person name="Daubin V."/>
            <person name="Anthouard V."/>
            <person name="Aiach N."/>
            <person name="Arnaiz O."/>
            <person name="Billaut A."/>
            <person name="Beisson J."/>
            <person name="Blanc I."/>
            <person name="Bouhouche K."/>
            <person name="Camara F."/>
            <person name="Duharcourt S."/>
            <person name="Guigo R."/>
            <person name="Gogendeau D."/>
            <person name="Katinka M."/>
            <person name="Keller A.-M."/>
            <person name="Kissmehl R."/>
            <person name="Klotz C."/>
            <person name="Koll F."/>
            <person name="Le Moue A."/>
            <person name="Lepere C."/>
            <person name="Malinsky S."/>
            <person name="Nowacki M."/>
            <person name="Nowak J.K."/>
            <person name="Plattner H."/>
            <person name="Poulain J."/>
            <person name="Ruiz F."/>
            <person name="Serrano V."/>
            <person name="Zagulski M."/>
            <person name="Dessen P."/>
            <person name="Betermier M."/>
            <person name="Weissenbach J."/>
            <person name="Scarpelli C."/>
            <person name="Schachter V."/>
            <person name="Sperling L."/>
            <person name="Meyer E."/>
            <person name="Cohen J."/>
            <person name="Wincker P."/>
        </authorList>
    </citation>
    <scope>NUCLEOTIDE SEQUENCE [LARGE SCALE GENOMIC DNA]</scope>
    <source>
        <strain evidence="8 9">Stock d4-2</strain>
    </source>
</reference>
<dbReference type="EC" id="2.3.2.26" evidence="3"/>
<dbReference type="SUPFAM" id="SSF56204">
    <property type="entry name" value="Hect, E3 ligase catalytic domain"/>
    <property type="match status" value="1"/>
</dbReference>
<dbReference type="InterPro" id="IPR050409">
    <property type="entry name" value="E3_ubiq-protein_ligase"/>
</dbReference>
<dbReference type="HOGENOM" id="CLU_870051_0_0_1"/>
<evidence type="ECO:0000256" key="2">
    <source>
        <dbReference type="ARBA" id="ARBA00004906"/>
    </source>
</evidence>
<evidence type="ECO:0000256" key="1">
    <source>
        <dbReference type="ARBA" id="ARBA00000885"/>
    </source>
</evidence>
<keyword evidence="9" id="KW-1185">Reference proteome</keyword>
<comment type="catalytic activity">
    <reaction evidence="1">
        <text>S-ubiquitinyl-[E2 ubiquitin-conjugating enzyme]-L-cysteine + [acceptor protein]-L-lysine = [E2 ubiquitin-conjugating enzyme]-L-cysteine + N(6)-ubiquitinyl-[acceptor protein]-L-lysine.</text>
        <dbReference type="EC" id="2.3.2.26"/>
    </reaction>
</comment>
<proteinExistence type="predicted"/>
<sequence>MKENPLQQKYQDFQENESLLEINLEQFEQQQLLLYLQQQQEQTIALSKIIEVSQESQQKFDQQEKQVKDQFLGSEMKPPIIQVEQQQNGKKEIQIKKLPEDITAEDMENRERKRLIRKNKKKQLNDEVLKHIKLQDVFEKQTTNVSIKHKRLICEYISKKIMLEEINTQLQALREGFFDILPKEFFSYMDWRDLQKLIIGVPSVDVDDLQENTEYISDEKTNQTVLWFWEVLTTLSDSEKADFLMFATGSPLVPFGGFKNLRGPNGPRKFSISKDFNKEHFIKAHACFNRIDLPEYSSKEILREKLLKSLKESGSGFDLS</sequence>
<dbReference type="InParanoid" id="A0DAX5"/>
<dbReference type="Pfam" id="PF00632">
    <property type="entry name" value="HECT"/>
    <property type="match status" value="1"/>
</dbReference>
<feature type="domain" description="HECT" evidence="7">
    <location>
        <begin position="145"/>
        <end position="320"/>
    </location>
</feature>
<name>A0DAX5_PARTE</name>
<dbReference type="Gene3D" id="3.30.2160.10">
    <property type="entry name" value="Hect, E3 ligase catalytic domain"/>
    <property type="match status" value="1"/>
</dbReference>
<evidence type="ECO:0000313" key="9">
    <source>
        <dbReference type="Proteomes" id="UP000000600"/>
    </source>
</evidence>
<dbReference type="InterPro" id="IPR000569">
    <property type="entry name" value="HECT_dom"/>
</dbReference>
<dbReference type="KEGG" id="ptm:GSPATT00015099001"/>
<evidence type="ECO:0000256" key="5">
    <source>
        <dbReference type="ARBA" id="ARBA00022786"/>
    </source>
</evidence>
<dbReference type="Proteomes" id="UP000000600">
    <property type="component" value="Unassembled WGS sequence"/>
</dbReference>
<dbReference type="Gene3D" id="3.30.2410.10">
    <property type="entry name" value="Hect, E3 ligase catalytic domain"/>
    <property type="match status" value="1"/>
</dbReference>
<evidence type="ECO:0000259" key="7">
    <source>
        <dbReference type="PROSITE" id="PS50237"/>
    </source>
</evidence>
<dbReference type="GeneID" id="5033374"/>
<dbReference type="PROSITE" id="PS50237">
    <property type="entry name" value="HECT"/>
    <property type="match status" value="1"/>
</dbReference>
<accession>A0DAX5</accession>
<gene>
    <name evidence="8" type="ORF">GSPATT00015099001</name>
</gene>
<evidence type="ECO:0000256" key="4">
    <source>
        <dbReference type="ARBA" id="ARBA00022679"/>
    </source>
</evidence>
<dbReference type="Gene3D" id="3.90.1750.10">
    <property type="entry name" value="Hect, E3 ligase catalytic domains"/>
    <property type="match status" value="1"/>
</dbReference>
<organism evidence="8 9">
    <name type="scientific">Paramecium tetraurelia</name>
    <dbReference type="NCBI Taxonomy" id="5888"/>
    <lineage>
        <taxon>Eukaryota</taxon>
        <taxon>Sar</taxon>
        <taxon>Alveolata</taxon>
        <taxon>Ciliophora</taxon>
        <taxon>Intramacronucleata</taxon>
        <taxon>Oligohymenophorea</taxon>
        <taxon>Peniculida</taxon>
        <taxon>Parameciidae</taxon>
        <taxon>Paramecium</taxon>
    </lineage>
</organism>
<dbReference type="InterPro" id="IPR035983">
    <property type="entry name" value="Hect_E3_ubiquitin_ligase"/>
</dbReference>
<dbReference type="FunFam" id="3.30.2410.10:FF:000009">
    <property type="entry name" value="Probable E3 ubiquitin-protein ligase HECTD2"/>
    <property type="match status" value="1"/>
</dbReference>
<dbReference type="PANTHER" id="PTHR11254">
    <property type="entry name" value="HECT DOMAIN UBIQUITIN-PROTEIN LIGASE"/>
    <property type="match status" value="1"/>
</dbReference>
<dbReference type="eggNOG" id="KOG0939">
    <property type="taxonomic scope" value="Eukaryota"/>
</dbReference>
<dbReference type="PANTHER" id="PTHR11254:SF440">
    <property type="entry name" value="E3 UBIQUITIN-PROTEIN LIGASE NEDD-4"/>
    <property type="match status" value="1"/>
</dbReference>
<dbReference type="SMART" id="SM00119">
    <property type="entry name" value="HECTc"/>
    <property type="match status" value="1"/>
</dbReference>
<dbReference type="STRING" id="5888.A0DAX5"/>
<comment type="pathway">
    <text evidence="2">Protein modification; protein ubiquitination.</text>
</comment>
<keyword evidence="4" id="KW-0808">Transferase</keyword>
<dbReference type="OrthoDB" id="437863at2759"/>
<evidence type="ECO:0000256" key="6">
    <source>
        <dbReference type="PROSITE-ProRule" id="PRU00104"/>
    </source>
</evidence>
<evidence type="ECO:0000313" key="8">
    <source>
        <dbReference type="EMBL" id="CAK80192.1"/>
    </source>
</evidence>
<protein>
    <recommendedName>
        <fullName evidence="3">HECT-type E3 ubiquitin transferase</fullName>
        <ecNumber evidence="3">2.3.2.26</ecNumber>
    </recommendedName>
</protein>
<dbReference type="EMBL" id="CT868352">
    <property type="protein sequence ID" value="CAK80192.1"/>
    <property type="molecule type" value="Genomic_DNA"/>
</dbReference>
<dbReference type="AlphaFoldDB" id="A0DAX5"/>
<dbReference type="RefSeq" id="XP_001447589.1">
    <property type="nucleotide sequence ID" value="XM_001447552.1"/>
</dbReference>